<proteinExistence type="predicted"/>
<dbReference type="InParanoid" id="U2EF55"/>
<name>U2EF55_9MOLU</name>
<dbReference type="OrthoDB" id="9831171at2"/>
<dbReference type="STRING" id="1033810.HLPCO_000224"/>
<evidence type="ECO:0000313" key="1">
    <source>
        <dbReference type="EMBL" id="ERJ13558.1"/>
    </source>
</evidence>
<dbReference type="eggNOG" id="COG4783">
    <property type="taxonomic scope" value="Bacteria"/>
</dbReference>
<reference evidence="1 2" key="2">
    <citation type="journal article" date="2013" name="PLoS ONE">
        <title>INDIGO - INtegrated Data Warehouse of MIcrobial GenOmes with Examples from the Red Sea Extremophiles.</title>
        <authorList>
            <person name="Alam I."/>
            <person name="Antunes A."/>
            <person name="Kamau A.A."/>
            <person name="Ba Alawi W."/>
            <person name="Kalkatawi M."/>
            <person name="Stingl U."/>
            <person name="Bajic V.B."/>
        </authorList>
    </citation>
    <scope>NUCLEOTIDE SEQUENCE [LARGE SCALE GENOMIC DNA]</scope>
    <source>
        <strain evidence="1 2">SSD-17B</strain>
    </source>
</reference>
<protein>
    <submittedName>
        <fullName evidence="1">Uncharacterized protein</fullName>
    </submittedName>
</protein>
<evidence type="ECO:0000313" key="2">
    <source>
        <dbReference type="Proteomes" id="UP000005707"/>
    </source>
</evidence>
<sequence length="311" mass="37360">MGKIMNFPKDDVYNFQKGLNDYNLGNYYDAYQSFMKTLSGKTLKEKSIKYIVECLIELKEYDQVYKMIENEFVEKNVDEDFLIQKYIFTMYLEGLYSQVLEIIKVYRKSNQCSREIMIFFDELEQVIDIKMQHVTHYEELAFKEWLSSNDFLKQMKIVTNIDNLDLERFKPDIRQFLQDQEADSHIKYILLKYLMDHDDDSVYTYINKRGDEFRIMRSGFTDLYDDSLFLSPLDLVKENIINQYPQGERYLKNIWLTYCLDLYPNLIRDHKVSAAILHCLLFRSMNIEFNINELCKKYEVTVGEVNTQLVL</sequence>
<organism evidence="1 2">
    <name type="scientific">Haloplasma contractile SSD-17B</name>
    <dbReference type="NCBI Taxonomy" id="1033810"/>
    <lineage>
        <taxon>Bacteria</taxon>
        <taxon>Bacillati</taxon>
        <taxon>Mycoplasmatota</taxon>
        <taxon>Mollicutes</taxon>
        <taxon>Haloplasmatales</taxon>
        <taxon>Haloplasmataceae</taxon>
        <taxon>Haloplasma</taxon>
    </lineage>
</organism>
<comment type="caution">
    <text evidence="1">The sequence shown here is derived from an EMBL/GenBank/DDBJ whole genome shotgun (WGS) entry which is preliminary data.</text>
</comment>
<accession>U2EF55</accession>
<dbReference type="EMBL" id="AFNU02000001">
    <property type="protein sequence ID" value="ERJ13558.1"/>
    <property type="molecule type" value="Genomic_DNA"/>
</dbReference>
<gene>
    <name evidence="1" type="ORF">HLPCO_000224</name>
</gene>
<keyword evidence="2" id="KW-1185">Reference proteome</keyword>
<dbReference type="RefSeq" id="WP_008826339.1">
    <property type="nucleotide sequence ID" value="NZ_AFNU02000001.1"/>
</dbReference>
<dbReference type="Proteomes" id="UP000005707">
    <property type="component" value="Unassembled WGS sequence"/>
</dbReference>
<reference evidence="1 2" key="1">
    <citation type="journal article" date="2011" name="J. Bacteriol.">
        <title>Genome sequence of Haloplasma contractile, an unusual contractile bacterium from a deep-sea anoxic brine lake.</title>
        <authorList>
            <person name="Antunes A."/>
            <person name="Alam I."/>
            <person name="El Dorry H."/>
            <person name="Siam R."/>
            <person name="Robertson A."/>
            <person name="Bajic V.B."/>
            <person name="Stingl U."/>
        </authorList>
    </citation>
    <scope>NUCLEOTIDE SEQUENCE [LARGE SCALE GENOMIC DNA]</scope>
    <source>
        <strain evidence="1 2">SSD-17B</strain>
    </source>
</reference>
<dbReference type="AlphaFoldDB" id="U2EF55"/>